<gene>
    <name evidence="8" type="ORF">O181_085341</name>
</gene>
<dbReference type="FunFam" id="3.40.50.300:FF:000571">
    <property type="entry name" value="Guanine nucleotide-binding protein-like NSN1"/>
    <property type="match status" value="1"/>
</dbReference>
<evidence type="ECO:0000259" key="7">
    <source>
        <dbReference type="PROSITE" id="PS51721"/>
    </source>
</evidence>
<feature type="compositionally biased region" description="Basic residues" evidence="6">
    <location>
        <begin position="583"/>
        <end position="593"/>
    </location>
</feature>
<evidence type="ECO:0000256" key="6">
    <source>
        <dbReference type="SAM" id="MobiDB-lite"/>
    </source>
</evidence>
<dbReference type="PANTHER" id="PTHR11089:SF30">
    <property type="entry name" value="GUANINE NUCLEOTIDE-BINDING PROTEIN-LIKE 3 HOMOLOG"/>
    <property type="match status" value="1"/>
</dbReference>
<feature type="region of interest" description="Disordered" evidence="6">
    <location>
        <begin position="577"/>
        <end position="623"/>
    </location>
</feature>
<proteinExistence type="predicted"/>
<dbReference type="Proteomes" id="UP000765509">
    <property type="component" value="Unassembled WGS sequence"/>
</dbReference>
<dbReference type="GO" id="GO:0051239">
    <property type="term" value="P:regulation of multicellular organismal process"/>
    <property type="evidence" value="ECO:0007669"/>
    <property type="project" value="UniProtKB-ARBA"/>
</dbReference>
<dbReference type="InterPro" id="IPR027417">
    <property type="entry name" value="P-loop_NTPase"/>
</dbReference>
<dbReference type="GO" id="GO:0005730">
    <property type="term" value="C:nucleolus"/>
    <property type="evidence" value="ECO:0007669"/>
    <property type="project" value="UniProtKB-SubCell"/>
</dbReference>
<dbReference type="FunFam" id="1.10.1580.10:FF:000002">
    <property type="entry name" value="Guanine nucleotide-binding protein-like 3 (nucleolar)-like"/>
    <property type="match status" value="1"/>
</dbReference>
<evidence type="ECO:0000256" key="3">
    <source>
        <dbReference type="ARBA" id="ARBA00023054"/>
    </source>
</evidence>
<dbReference type="SUPFAM" id="SSF52540">
    <property type="entry name" value="P-loop containing nucleoside triphosphate hydrolases"/>
    <property type="match status" value="1"/>
</dbReference>
<feature type="domain" description="CP-type G" evidence="7">
    <location>
        <begin position="133"/>
        <end position="324"/>
    </location>
</feature>
<dbReference type="PROSITE" id="PS51721">
    <property type="entry name" value="G_CP"/>
    <property type="match status" value="1"/>
</dbReference>
<dbReference type="GO" id="GO:0005525">
    <property type="term" value="F:GTP binding"/>
    <property type="evidence" value="ECO:0007669"/>
    <property type="project" value="UniProtKB-KW"/>
</dbReference>
<comment type="subcellular location">
    <subcellularLocation>
        <location evidence="1">Nucleus</location>
        <location evidence="1">Nucleolus</location>
    </subcellularLocation>
</comment>
<dbReference type="Gene3D" id="3.40.50.300">
    <property type="entry name" value="P-loop containing nucleotide triphosphate hydrolases"/>
    <property type="match status" value="1"/>
</dbReference>
<evidence type="ECO:0000313" key="8">
    <source>
        <dbReference type="EMBL" id="MBW0545626.1"/>
    </source>
</evidence>
<reference evidence="8" key="1">
    <citation type="submission" date="2021-03" db="EMBL/GenBank/DDBJ databases">
        <title>Draft genome sequence of rust myrtle Austropuccinia psidii MF-1, a brazilian biotype.</title>
        <authorList>
            <person name="Quecine M.C."/>
            <person name="Pachon D.M.R."/>
            <person name="Bonatelli M.L."/>
            <person name="Correr F.H."/>
            <person name="Franceschini L.M."/>
            <person name="Leite T.F."/>
            <person name="Margarido G.R.A."/>
            <person name="Almeida C.A."/>
            <person name="Ferrarezi J.A."/>
            <person name="Labate C.A."/>
        </authorList>
    </citation>
    <scope>NUCLEOTIDE SEQUENCE</scope>
    <source>
        <strain evidence="8">MF-1</strain>
    </source>
</reference>
<evidence type="ECO:0000313" key="9">
    <source>
        <dbReference type="Proteomes" id="UP000765509"/>
    </source>
</evidence>
<name>A0A9Q3FSQ1_9BASI</name>
<dbReference type="PANTHER" id="PTHR11089">
    <property type="entry name" value="GTP-BINDING PROTEIN-RELATED"/>
    <property type="match status" value="1"/>
</dbReference>
<dbReference type="InterPro" id="IPR014813">
    <property type="entry name" value="Gnl3_N_dom"/>
</dbReference>
<keyword evidence="9" id="KW-1185">Reference proteome</keyword>
<feature type="region of interest" description="Disordered" evidence="6">
    <location>
        <begin position="1"/>
        <end position="39"/>
    </location>
</feature>
<evidence type="ECO:0000256" key="4">
    <source>
        <dbReference type="ARBA" id="ARBA00023134"/>
    </source>
</evidence>
<dbReference type="InterPro" id="IPR006073">
    <property type="entry name" value="GTP-bd"/>
</dbReference>
<dbReference type="CDD" id="cd04178">
    <property type="entry name" value="Nucleostemin_like"/>
    <property type="match status" value="1"/>
</dbReference>
<keyword evidence="5" id="KW-0539">Nucleus</keyword>
<dbReference type="InterPro" id="IPR030378">
    <property type="entry name" value="G_CP_dom"/>
</dbReference>
<organism evidence="8 9">
    <name type="scientific">Austropuccinia psidii MF-1</name>
    <dbReference type="NCBI Taxonomy" id="1389203"/>
    <lineage>
        <taxon>Eukaryota</taxon>
        <taxon>Fungi</taxon>
        <taxon>Dikarya</taxon>
        <taxon>Basidiomycota</taxon>
        <taxon>Pucciniomycotina</taxon>
        <taxon>Pucciniomycetes</taxon>
        <taxon>Pucciniales</taxon>
        <taxon>Sphaerophragmiaceae</taxon>
        <taxon>Austropuccinia</taxon>
    </lineage>
</organism>
<evidence type="ECO:0000256" key="2">
    <source>
        <dbReference type="ARBA" id="ARBA00022741"/>
    </source>
</evidence>
<dbReference type="GO" id="GO:0050793">
    <property type="term" value="P:regulation of developmental process"/>
    <property type="evidence" value="ECO:0007669"/>
    <property type="project" value="UniProtKB-ARBA"/>
</dbReference>
<keyword evidence="4" id="KW-0342">GTP-binding</keyword>
<dbReference type="InterPro" id="IPR050755">
    <property type="entry name" value="TRAFAC_YlqF/YawG_RiboMat"/>
</dbReference>
<comment type="caution">
    <text evidence="8">The sequence shown here is derived from an EMBL/GenBank/DDBJ whole genome shotgun (WGS) entry which is preliminary data.</text>
</comment>
<dbReference type="AlphaFoldDB" id="A0A9Q3FSQ1"/>
<dbReference type="Pfam" id="PF08701">
    <property type="entry name" value="GN3L_Grn1"/>
    <property type="match status" value="1"/>
</dbReference>
<accession>A0A9Q3FSQ1</accession>
<sequence>MPKIRKKPSKRVTTRMREKIKHKVKESHKKAKKQAKKDVTWKSRVKKDIGIPSLFPYKDQLLAEQQVAKAQLAQDKELARKNQAGGAAQSILALASSLKNDSTMDLDEPVLEESQLAPADPALNPSSSIKAHAKSLQKVLTLSDVLIEVLDARDPLGTRSLQLERDAVRQGKKVLLVLNKVDLVPKENIDAWLTYLRRSWPTLPFKCSTQSQRNNLSSKGNISGSLSSNACSTQPLMHLLKNYARRPTVHDPSHPSSVSTVKSLASITVGIIGFPNVGKSSLINTLKRSRVCGVAPTPGFTKEVQEIALEKGLKVLDCPGVVLQVDHSDPSQSAAKVLRNAVKVEQILDPLAPIGVILERCKPEHLMLLYNIPAFTYPGQTSEARIQEFLIQVARSRGRIKKGGIPDLPSTAKAILRDWNMGRIPYYTVPPPLPSGCSGAGKSKTSVDTTDLGTSQIVNELGPEFDLEALFAQADREALGESKTKQELGTVVRMCCEESDQQSNGKLQLLGEMEEEEEEEEAMDGDLTTEKRSLEPEVVSLAPKKKSKKVGFVNLINGTSSQANQSDDVEVKPIGENRQIAKQARKERKKRAKMLASNSQPENEEMEDGTNGTMQNEDSIIEDDQPYSFADFFKGTVAVSKSF</sequence>
<dbReference type="EMBL" id="AVOT02050567">
    <property type="protein sequence ID" value="MBW0545626.1"/>
    <property type="molecule type" value="Genomic_DNA"/>
</dbReference>
<protein>
    <recommendedName>
        <fullName evidence="7">CP-type G domain-containing protein</fullName>
    </recommendedName>
</protein>
<dbReference type="Pfam" id="PF01926">
    <property type="entry name" value="MMR_HSR1"/>
    <property type="match status" value="1"/>
</dbReference>
<dbReference type="OrthoDB" id="444945at2759"/>
<evidence type="ECO:0000256" key="1">
    <source>
        <dbReference type="ARBA" id="ARBA00004604"/>
    </source>
</evidence>
<evidence type="ECO:0000256" key="5">
    <source>
        <dbReference type="ARBA" id="ARBA00023242"/>
    </source>
</evidence>
<dbReference type="InterPro" id="IPR023179">
    <property type="entry name" value="GTP-bd_ortho_bundle_sf"/>
</dbReference>
<feature type="compositionally biased region" description="Basic residues" evidence="6">
    <location>
        <begin position="1"/>
        <end position="35"/>
    </location>
</feature>
<dbReference type="PRINTS" id="PR00326">
    <property type="entry name" value="GTP1OBG"/>
</dbReference>
<keyword evidence="2" id="KW-0547">Nucleotide-binding</keyword>
<keyword evidence="3" id="KW-0175">Coiled coil</keyword>
<dbReference type="Gene3D" id="1.10.1580.10">
    <property type="match status" value="1"/>
</dbReference>